<keyword evidence="3" id="KW-1185">Reference proteome</keyword>
<dbReference type="Pfam" id="PF13302">
    <property type="entry name" value="Acetyltransf_3"/>
    <property type="match status" value="1"/>
</dbReference>
<organism evidence="2 3">
    <name type="scientific">Phormidium pseudopriestleyi FRX01</name>
    <dbReference type="NCBI Taxonomy" id="1759528"/>
    <lineage>
        <taxon>Bacteria</taxon>
        <taxon>Bacillati</taxon>
        <taxon>Cyanobacteriota</taxon>
        <taxon>Cyanophyceae</taxon>
        <taxon>Oscillatoriophycideae</taxon>
        <taxon>Oscillatoriales</taxon>
        <taxon>Oscillatoriaceae</taxon>
        <taxon>Phormidium</taxon>
    </lineage>
</organism>
<dbReference type="InterPro" id="IPR016181">
    <property type="entry name" value="Acyl_CoA_acyltransferase"/>
</dbReference>
<feature type="domain" description="N-acetyltransferase" evidence="1">
    <location>
        <begin position="10"/>
        <end position="179"/>
    </location>
</feature>
<comment type="caution">
    <text evidence="2">The sequence shown here is derived from an EMBL/GenBank/DDBJ whole genome shotgun (WGS) entry which is preliminary data.</text>
</comment>
<evidence type="ECO:0000259" key="1">
    <source>
        <dbReference type="PROSITE" id="PS51186"/>
    </source>
</evidence>
<evidence type="ECO:0000313" key="3">
    <source>
        <dbReference type="Proteomes" id="UP000664844"/>
    </source>
</evidence>
<dbReference type="InterPro" id="IPR000182">
    <property type="entry name" value="GNAT_dom"/>
</dbReference>
<dbReference type="Gene3D" id="3.40.630.30">
    <property type="match status" value="1"/>
</dbReference>
<protein>
    <submittedName>
        <fullName evidence="2">GNAT family N-acetyltransferase</fullName>
    </submittedName>
</protein>
<name>A0ABS3FNW3_9CYAN</name>
<proteinExistence type="predicted"/>
<dbReference type="SUPFAM" id="SSF55729">
    <property type="entry name" value="Acyl-CoA N-acyltransferases (Nat)"/>
    <property type="match status" value="1"/>
</dbReference>
<sequence length="197" mass="22610">MKNFLETERLILRYFNETDVHHLLALDSDPAVMRYINGGIPSNFSDIEAGLGNILNYYENYENLGFWATHEKVTGELIGWFHFYPAITSPFGVAANLVREGEITLGYRLRQSSWGKGYGTEGGRSLRDQGFNQWGVERIIAWALQANQASIRVMEKIGLQFECDYHLKPEQLTALKQPEERLILKYGCDNIQFLSRP</sequence>
<dbReference type="Proteomes" id="UP000664844">
    <property type="component" value="Unassembled WGS sequence"/>
</dbReference>
<evidence type="ECO:0000313" key="2">
    <source>
        <dbReference type="EMBL" id="MBO0348809.1"/>
    </source>
</evidence>
<dbReference type="InterPro" id="IPR051531">
    <property type="entry name" value="N-acetyltransferase"/>
</dbReference>
<dbReference type="EMBL" id="JAFLQW010000189">
    <property type="protein sequence ID" value="MBO0348809.1"/>
    <property type="molecule type" value="Genomic_DNA"/>
</dbReference>
<dbReference type="RefSeq" id="WP_207087347.1">
    <property type="nucleotide sequence ID" value="NZ_JAFLQW010000189.1"/>
</dbReference>
<dbReference type="PANTHER" id="PTHR43792:SF1">
    <property type="entry name" value="N-ACETYLTRANSFERASE DOMAIN-CONTAINING PROTEIN"/>
    <property type="match status" value="1"/>
</dbReference>
<dbReference type="PROSITE" id="PS51186">
    <property type="entry name" value="GNAT"/>
    <property type="match status" value="1"/>
</dbReference>
<reference evidence="2 3" key="1">
    <citation type="submission" date="2021-03" db="EMBL/GenBank/DDBJ databases">
        <title>Metabolic Capacity of the Antarctic Cyanobacterium Phormidium pseudopriestleyi that Sustains Oxygenic Photosynthesis in the Presence of Hydrogen Sulfide.</title>
        <authorList>
            <person name="Lumian J.E."/>
            <person name="Jungblut A.D."/>
            <person name="Dillon M.L."/>
            <person name="Hawes I."/>
            <person name="Doran P.T."/>
            <person name="Mackey T.J."/>
            <person name="Dick G.J."/>
            <person name="Grettenberger C.L."/>
            <person name="Sumner D.Y."/>
        </authorList>
    </citation>
    <scope>NUCLEOTIDE SEQUENCE [LARGE SCALE GENOMIC DNA]</scope>
    <source>
        <strain evidence="2 3">FRX01</strain>
    </source>
</reference>
<dbReference type="PANTHER" id="PTHR43792">
    <property type="entry name" value="GNAT FAMILY, PUTATIVE (AFU_ORTHOLOGUE AFUA_3G00765)-RELATED-RELATED"/>
    <property type="match status" value="1"/>
</dbReference>
<accession>A0ABS3FNW3</accession>
<gene>
    <name evidence="2" type="ORF">J0895_06785</name>
</gene>